<keyword evidence="1" id="KW-0472">Membrane</keyword>
<reference evidence="2 3" key="1">
    <citation type="submission" date="2018-03" db="EMBL/GenBank/DDBJ databases">
        <title>Genomic Encyclopedia of Type Strains, Phase III (KMG-III): the genomes of soil and plant-associated and newly described type strains.</title>
        <authorList>
            <person name="Whitman W."/>
        </authorList>
    </citation>
    <scope>NUCLEOTIDE SEQUENCE [LARGE SCALE GENOMIC DNA]</scope>
    <source>
        <strain evidence="2 3">CGMCC 4.7097</strain>
    </source>
</reference>
<dbReference type="AlphaFoldDB" id="A0A2P8IFV4"/>
<evidence type="ECO:0000256" key="1">
    <source>
        <dbReference type="SAM" id="Phobius"/>
    </source>
</evidence>
<dbReference type="OrthoDB" id="3637369at2"/>
<sequence>MDTRSSPGGPARRAFAGRNPLDDRIEGAVAVASVAVTGSWIALGGAVALGYVLVRSAHTRLRSLWKTEWAAVGPDWRTLA</sequence>
<keyword evidence="1" id="KW-0812">Transmembrane</keyword>
<keyword evidence="1" id="KW-1133">Transmembrane helix</keyword>
<dbReference type="EMBL" id="PYAX01000002">
    <property type="protein sequence ID" value="PSL57342.1"/>
    <property type="molecule type" value="Genomic_DNA"/>
</dbReference>
<keyword evidence="3" id="KW-1185">Reference proteome</keyword>
<name>A0A2P8IFV4_SACCR</name>
<dbReference type="Proteomes" id="UP000241118">
    <property type="component" value="Unassembled WGS sequence"/>
</dbReference>
<evidence type="ECO:0000313" key="2">
    <source>
        <dbReference type="EMBL" id="PSL57342.1"/>
    </source>
</evidence>
<proteinExistence type="predicted"/>
<protein>
    <submittedName>
        <fullName evidence="2">Uncharacterized protein</fullName>
    </submittedName>
</protein>
<evidence type="ECO:0000313" key="3">
    <source>
        <dbReference type="Proteomes" id="UP000241118"/>
    </source>
</evidence>
<accession>A0A2P8IFV4</accession>
<gene>
    <name evidence="2" type="ORF">B0I31_102320</name>
</gene>
<comment type="caution">
    <text evidence="2">The sequence shown here is derived from an EMBL/GenBank/DDBJ whole genome shotgun (WGS) entry which is preliminary data.</text>
</comment>
<organism evidence="2 3">
    <name type="scientific">Saccharothrix carnea</name>
    <dbReference type="NCBI Taxonomy" id="1280637"/>
    <lineage>
        <taxon>Bacteria</taxon>
        <taxon>Bacillati</taxon>
        <taxon>Actinomycetota</taxon>
        <taxon>Actinomycetes</taxon>
        <taxon>Pseudonocardiales</taxon>
        <taxon>Pseudonocardiaceae</taxon>
        <taxon>Saccharothrix</taxon>
    </lineage>
</organism>
<dbReference type="RefSeq" id="WP_106614303.1">
    <property type="nucleotide sequence ID" value="NZ_PYAX01000002.1"/>
</dbReference>
<feature type="transmembrane region" description="Helical" evidence="1">
    <location>
        <begin position="28"/>
        <end position="54"/>
    </location>
</feature>